<dbReference type="EMBL" id="JAPFFF010000010">
    <property type="protein sequence ID" value="KAK8881473.1"/>
    <property type="molecule type" value="Genomic_DNA"/>
</dbReference>
<keyword evidence="3" id="KW-1185">Reference proteome</keyword>
<protein>
    <recommendedName>
        <fullName evidence="1">Protein kinase domain-containing protein</fullName>
    </recommendedName>
</protein>
<comment type="caution">
    <text evidence="2">The sequence shown here is derived from an EMBL/GenBank/DDBJ whole genome shotgun (WGS) entry which is preliminary data.</text>
</comment>
<dbReference type="SUPFAM" id="SSF56112">
    <property type="entry name" value="Protein kinase-like (PK-like)"/>
    <property type="match status" value="1"/>
</dbReference>
<dbReference type="Gene3D" id="1.10.510.10">
    <property type="entry name" value="Transferase(Phosphotransferase) domain 1"/>
    <property type="match status" value="1"/>
</dbReference>
<dbReference type="SUPFAM" id="SSF52058">
    <property type="entry name" value="L domain-like"/>
    <property type="match status" value="2"/>
</dbReference>
<dbReference type="Proteomes" id="UP001470230">
    <property type="component" value="Unassembled WGS sequence"/>
</dbReference>
<dbReference type="InterPro" id="IPR000719">
    <property type="entry name" value="Prot_kinase_dom"/>
</dbReference>
<dbReference type="SMART" id="SM00220">
    <property type="entry name" value="S_TKc"/>
    <property type="match status" value="1"/>
</dbReference>
<dbReference type="Pfam" id="PF00069">
    <property type="entry name" value="Pkinase"/>
    <property type="match status" value="1"/>
</dbReference>
<evidence type="ECO:0000259" key="1">
    <source>
        <dbReference type="PROSITE" id="PS50011"/>
    </source>
</evidence>
<dbReference type="Gene3D" id="3.80.10.10">
    <property type="entry name" value="Ribonuclease Inhibitor"/>
    <property type="match status" value="4"/>
</dbReference>
<organism evidence="2 3">
    <name type="scientific">Tritrichomonas musculus</name>
    <dbReference type="NCBI Taxonomy" id="1915356"/>
    <lineage>
        <taxon>Eukaryota</taxon>
        <taxon>Metamonada</taxon>
        <taxon>Parabasalia</taxon>
        <taxon>Tritrichomonadida</taxon>
        <taxon>Tritrichomonadidae</taxon>
        <taxon>Tritrichomonas</taxon>
    </lineage>
</organism>
<reference evidence="2 3" key="1">
    <citation type="submission" date="2024-04" db="EMBL/GenBank/DDBJ databases">
        <title>Tritrichomonas musculus Genome.</title>
        <authorList>
            <person name="Alves-Ferreira E."/>
            <person name="Grigg M."/>
            <person name="Lorenzi H."/>
            <person name="Galac M."/>
        </authorList>
    </citation>
    <scope>NUCLEOTIDE SEQUENCE [LARGE SCALE GENOMIC DNA]</scope>
    <source>
        <strain evidence="2 3">EAF2021</strain>
    </source>
</reference>
<proteinExistence type="predicted"/>
<dbReference type="PROSITE" id="PS50011">
    <property type="entry name" value="PROTEIN_KINASE_DOM"/>
    <property type="match status" value="1"/>
</dbReference>
<feature type="domain" description="Protein kinase" evidence="1">
    <location>
        <begin position="732"/>
        <end position="1008"/>
    </location>
</feature>
<dbReference type="SUPFAM" id="SSF48403">
    <property type="entry name" value="Ankyrin repeat"/>
    <property type="match status" value="1"/>
</dbReference>
<dbReference type="InterPro" id="IPR026906">
    <property type="entry name" value="LRR_5"/>
</dbReference>
<accession>A0ABR2JS82</accession>
<dbReference type="InterPro" id="IPR053139">
    <property type="entry name" value="Surface_bspA-like"/>
</dbReference>
<dbReference type="InterPro" id="IPR036770">
    <property type="entry name" value="Ankyrin_rpt-contain_sf"/>
</dbReference>
<dbReference type="PANTHER" id="PTHR45661">
    <property type="entry name" value="SURFACE ANTIGEN"/>
    <property type="match status" value="1"/>
</dbReference>
<dbReference type="Pfam" id="PF13306">
    <property type="entry name" value="LRR_5"/>
    <property type="match status" value="2"/>
</dbReference>
<name>A0ABR2JS82_9EUKA</name>
<dbReference type="InterPro" id="IPR032675">
    <property type="entry name" value="LRR_dom_sf"/>
</dbReference>
<sequence length="1080" mass="125100">MDMQTFIKQRKEMYNELQFFLDNSNEDFLDHQNYIDYLKNNVTLNKSEDLLELLRLLTKISNNHHRSHKFIEKIEQILLFLKDKINQFLSPEEVISIFQKNKKVLFYVQNYILNFSENKRRQDDICKIKFKKKKKKEEKTKNKIIIDDVDYIKKMQIGENDSKICYLIRENLAKEFISYTNQINLNLSSTIEPSKFETNDFLLYKSPTLIEYAAFFGSIEIFQYLIMNQVDLRPSLWLYAIHSNNAELFNLLKKYDVPIDQIKYEDLLEESIKCHHNAFADYFLVNFLDNDKNIEIKTFILGINYSNYYFFPDEINESHVKAFYTSCKQGFLSFVEIFIDEMKQYIDPDELLHVVKESENCALINILLKSGYVGFEIFHNWEILKEISTPSFIETIEKMSFMNCTSLTHVTIHSNVTKIGSSSFKNCENLIEIDFGKESKLEVFEDSLFQNCTSLVNIQIPSSVISIGDYCFCNCALKQITIPSSVTCIGKNAFKECKYLAQVIILSSAISIGHNCFSKCSSLEQVASIDKYSFKECESLNQITILPKLKTIEQGCFIRCLSLTYVIIPSSVTSIENEAFRGCSSLKEITIPSSVTSIGSYSFFECLSLAKIEISSSVIEIKKCSFSLCISLETISFSSPSSLKIISEGSFFGCSSLKEISFPNSVIDIGEYAFADCSSLAQISFENSSSEVKIRRYAFTNCPAFNQSFIQSHQFLEFEKDVFLNLEKFEKHNIKTNTWPISTLDIFKVVNKETGEAFVIKTYSSNIFNDLSSFLCCIQIFNSNNSGFVKIHNFHILQSDFLYDDDVLNKFVKEGVKYILICEYMANDNIEFITYNYLNSGRHKIMNRTIQSKIIYGIAAQMQYLHENHIILQNLSMSNIYLDDNHEPKIGSFSNAVFFAKPLENTSGIKTPSIYQAPEIYFCDGKTYDQSIDVYAYGILLIRILSHSSHFDHDYINKYISLTQINSFKSEAYIPYYYSELINECLIDIPEKRPTFEKLTEFLKNELYELDGNQYFGNLEVLHNYINRIDKFNNNNECEFLMEKFNDNNNDFPTHYSDGCLSDGCYFDGCLSDGDIMDIE</sequence>
<gene>
    <name evidence="2" type="ORF">M9Y10_004209</name>
</gene>
<evidence type="ECO:0000313" key="2">
    <source>
        <dbReference type="EMBL" id="KAK8881473.1"/>
    </source>
</evidence>
<evidence type="ECO:0000313" key="3">
    <source>
        <dbReference type="Proteomes" id="UP001470230"/>
    </source>
</evidence>
<dbReference type="InterPro" id="IPR011009">
    <property type="entry name" value="Kinase-like_dom_sf"/>
</dbReference>
<dbReference type="PANTHER" id="PTHR45661:SF3">
    <property type="entry name" value="IG-LIKE DOMAIN-CONTAINING PROTEIN"/>
    <property type="match status" value="1"/>
</dbReference>